<dbReference type="GO" id="GO:0030288">
    <property type="term" value="C:outer membrane-bounded periplasmic space"/>
    <property type="evidence" value="ECO:0007669"/>
    <property type="project" value="TreeGrafter"/>
</dbReference>
<evidence type="ECO:0000313" key="5">
    <source>
        <dbReference type="Proteomes" id="UP000243900"/>
    </source>
</evidence>
<proteinExistence type="predicted"/>
<feature type="domain" description="CusB-like beta-barrel" evidence="2">
    <location>
        <begin position="2"/>
        <end position="57"/>
    </location>
</feature>
<dbReference type="GO" id="GO:0060003">
    <property type="term" value="P:copper ion export"/>
    <property type="evidence" value="ECO:0007669"/>
    <property type="project" value="TreeGrafter"/>
</dbReference>
<evidence type="ECO:0008006" key="6">
    <source>
        <dbReference type="Google" id="ProtNLM"/>
    </source>
</evidence>
<gene>
    <name evidence="4" type="ORF">C5O18_02180</name>
</gene>
<protein>
    <recommendedName>
        <fullName evidence="6">Efflux RND transporter periplasmic adaptor subunit</fullName>
    </recommendedName>
</protein>
<dbReference type="Pfam" id="PF25954">
    <property type="entry name" value="Beta-barrel_RND_2"/>
    <property type="match status" value="1"/>
</dbReference>
<evidence type="ECO:0000259" key="3">
    <source>
        <dbReference type="Pfam" id="PF25975"/>
    </source>
</evidence>
<sequence length="139" mass="14533">QTVQISADGGARGEGRVLFVQPELDAASRSGSVRVVLGNAGGQWRAGQFVRARLVQETGEAAGGTVLSVPQSSIQTVDGRPVVFVAGDDGIRARPVLTGRRDGDRREIVSGLDAGERYVTGNVFVLKAELGKEGAEHAH</sequence>
<dbReference type="GO" id="GO:0015679">
    <property type="term" value="P:plasma membrane copper ion transport"/>
    <property type="evidence" value="ECO:0007669"/>
    <property type="project" value="TreeGrafter"/>
</dbReference>
<dbReference type="InterPro" id="IPR058649">
    <property type="entry name" value="CzcB_C"/>
</dbReference>
<name>A0A2P6AUB6_9GAMM</name>
<keyword evidence="5" id="KW-1185">Reference proteome</keyword>
<dbReference type="PANTHER" id="PTHR30097">
    <property type="entry name" value="CATION EFFLUX SYSTEM PROTEIN CUSB"/>
    <property type="match status" value="1"/>
</dbReference>
<dbReference type="PANTHER" id="PTHR30097:SF4">
    <property type="entry name" value="SLR6042 PROTEIN"/>
    <property type="match status" value="1"/>
</dbReference>
<accession>A0A2P6AUB6</accession>
<dbReference type="Proteomes" id="UP000243900">
    <property type="component" value="Unassembled WGS sequence"/>
</dbReference>
<evidence type="ECO:0000313" key="4">
    <source>
        <dbReference type="EMBL" id="PQA49507.1"/>
    </source>
</evidence>
<comment type="caution">
    <text evidence="4">The sequence shown here is derived from an EMBL/GenBank/DDBJ whole genome shotgun (WGS) entry which is preliminary data.</text>
</comment>
<keyword evidence="1" id="KW-0813">Transport</keyword>
<dbReference type="Gene3D" id="2.40.30.170">
    <property type="match status" value="1"/>
</dbReference>
<evidence type="ECO:0000259" key="2">
    <source>
        <dbReference type="Pfam" id="PF25954"/>
    </source>
</evidence>
<dbReference type="FunFam" id="2.40.420.20:FF:000006">
    <property type="entry name" value="RND family efflux transporter MFP subunit"/>
    <property type="match status" value="1"/>
</dbReference>
<dbReference type="RefSeq" id="WP_420884463.1">
    <property type="nucleotide sequence ID" value="NZ_PTQZ01000024.1"/>
</dbReference>
<reference evidence="5" key="1">
    <citation type="submission" date="2018-02" db="EMBL/GenBank/DDBJ databases">
        <title>Genome sequencing of Solimonas sp. HR-BB.</title>
        <authorList>
            <person name="Lee Y."/>
            <person name="Jeon C.O."/>
        </authorList>
    </citation>
    <scope>NUCLEOTIDE SEQUENCE [LARGE SCALE GENOMIC DNA]</scope>
    <source>
        <strain evidence="5">HR-E</strain>
    </source>
</reference>
<dbReference type="EMBL" id="PTQZ01000024">
    <property type="protein sequence ID" value="PQA49507.1"/>
    <property type="molecule type" value="Genomic_DNA"/>
</dbReference>
<organism evidence="4 5">
    <name type="scientific">Amnimonas aquatica</name>
    <dbReference type="NCBI Taxonomy" id="2094561"/>
    <lineage>
        <taxon>Bacteria</taxon>
        <taxon>Pseudomonadati</taxon>
        <taxon>Pseudomonadota</taxon>
        <taxon>Gammaproteobacteria</taxon>
        <taxon>Moraxellales</taxon>
        <taxon>Moraxellaceae</taxon>
        <taxon>Amnimonas</taxon>
    </lineage>
</organism>
<dbReference type="GO" id="GO:0046914">
    <property type="term" value="F:transition metal ion binding"/>
    <property type="evidence" value="ECO:0007669"/>
    <property type="project" value="TreeGrafter"/>
</dbReference>
<dbReference type="InterPro" id="IPR058792">
    <property type="entry name" value="Beta-barrel_RND_2"/>
</dbReference>
<feature type="domain" description="CzcB-like C-terminal circularly permuted SH3-like" evidence="3">
    <location>
        <begin position="68"/>
        <end position="127"/>
    </location>
</feature>
<dbReference type="AlphaFoldDB" id="A0A2P6AUB6"/>
<dbReference type="Pfam" id="PF25975">
    <property type="entry name" value="CzcB_C"/>
    <property type="match status" value="1"/>
</dbReference>
<dbReference type="InterPro" id="IPR051909">
    <property type="entry name" value="MFP_Cation_Efflux"/>
</dbReference>
<evidence type="ECO:0000256" key="1">
    <source>
        <dbReference type="ARBA" id="ARBA00022448"/>
    </source>
</evidence>
<dbReference type="Gene3D" id="2.40.420.20">
    <property type="match status" value="1"/>
</dbReference>
<feature type="non-terminal residue" evidence="4">
    <location>
        <position position="1"/>
    </location>
</feature>